<dbReference type="AlphaFoldDB" id="B2IHB3"/>
<dbReference type="InterPro" id="IPR027417">
    <property type="entry name" value="P-loop_NTPase"/>
</dbReference>
<keyword evidence="2" id="KW-0813">Transport</keyword>
<evidence type="ECO:0000256" key="5">
    <source>
        <dbReference type="ARBA" id="ARBA00022519"/>
    </source>
</evidence>
<dbReference type="InterPro" id="IPR017871">
    <property type="entry name" value="ABC_transporter-like_CS"/>
</dbReference>
<dbReference type="PANTHER" id="PTHR43514">
    <property type="entry name" value="ABC TRANSPORTER I FAMILY MEMBER 10"/>
    <property type="match status" value="1"/>
</dbReference>
<evidence type="ECO:0000259" key="12">
    <source>
        <dbReference type="PROSITE" id="PS51866"/>
    </source>
</evidence>
<keyword evidence="3" id="KW-1003">Cell membrane</keyword>
<dbReference type="InterPro" id="IPR004606">
    <property type="entry name" value="Mop_domain"/>
</dbReference>
<dbReference type="SUPFAM" id="SSF50331">
    <property type="entry name" value="MOP-like"/>
    <property type="match status" value="1"/>
</dbReference>
<dbReference type="PROSITE" id="PS00211">
    <property type="entry name" value="ABC_TRANSPORTER_1"/>
    <property type="match status" value="1"/>
</dbReference>
<dbReference type="SUPFAM" id="SSF52540">
    <property type="entry name" value="P-loop containing nucleoside triphosphate hydrolases"/>
    <property type="match status" value="1"/>
</dbReference>
<reference evidence="14" key="1">
    <citation type="submission" date="2008-03" db="EMBL/GenBank/DDBJ databases">
        <title>Complete sequence of chromosome of Beijerinckia indica subsp. indica ATCC 9039.</title>
        <authorList>
            <consortium name="US DOE Joint Genome Institute"/>
            <person name="Copeland A."/>
            <person name="Lucas S."/>
            <person name="Lapidus A."/>
            <person name="Glavina del Rio T."/>
            <person name="Dalin E."/>
            <person name="Tice H."/>
            <person name="Bruce D."/>
            <person name="Goodwin L."/>
            <person name="Pitluck S."/>
            <person name="LaButti K."/>
            <person name="Schmutz J."/>
            <person name="Larimer F."/>
            <person name="Land M."/>
            <person name="Hauser L."/>
            <person name="Kyrpides N."/>
            <person name="Mikhailova N."/>
            <person name="Dunfield P.F."/>
            <person name="Dedysh S.N."/>
            <person name="Liesack W."/>
            <person name="Saw J.H."/>
            <person name="Alam M."/>
            <person name="Chen Y."/>
            <person name="Murrell J.C."/>
            <person name="Richardson P."/>
        </authorList>
    </citation>
    <scope>NUCLEOTIDE SEQUENCE [LARGE SCALE GENOMIC DNA]</scope>
    <source>
        <strain evidence="14">ATCC 9039 / DSM 1715 / NCIMB 8712</strain>
    </source>
</reference>
<dbReference type="InterPro" id="IPR011868">
    <property type="entry name" value="ModC_ABC_ATP-bd"/>
</dbReference>
<dbReference type="InterPro" id="IPR003439">
    <property type="entry name" value="ABC_transporter-like_ATP-bd"/>
</dbReference>
<dbReference type="Pfam" id="PF03459">
    <property type="entry name" value="TOBE"/>
    <property type="match status" value="1"/>
</dbReference>
<dbReference type="STRING" id="395963.Bind_2282"/>
<evidence type="ECO:0000256" key="3">
    <source>
        <dbReference type="ARBA" id="ARBA00022475"/>
    </source>
</evidence>
<evidence type="ECO:0000256" key="8">
    <source>
        <dbReference type="ARBA" id="ARBA00022967"/>
    </source>
</evidence>
<comment type="similarity">
    <text evidence="1">Belongs to the ABC transporter superfamily.</text>
</comment>
<evidence type="ECO:0000256" key="7">
    <source>
        <dbReference type="ARBA" id="ARBA00022840"/>
    </source>
</evidence>
<dbReference type="NCBIfam" id="TIGR02142">
    <property type="entry name" value="modC_ABC"/>
    <property type="match status" value="1"/>
</dbReference>
<dbReference type="GO" id="GO:0015098">
    <property type="term" value="F:molybdate ion transmembrane transporter activity"/>
    <property type="evidence" value="ECO:0007669"/>
    <property type="project" value="InterPro"/>
</dbReference>
<dbReference type="SMART" id="SM00382">
    <property type="entry name" value="AAA"/>
    <property type="match status" value="1"/>
</dbReference>
<dbReference type="GO" id="GO:0140359">
    <property type="term" value="F:ABC-type transporter activity"/>
    <property type="evidence" value="ECO:0007669"/>
    <property type="project" value="InterPro"/>
</dbReference>
<evidence type="ECO:0000256" key="1">
    <source>
        <dbReference type="ARBA" id="ARBA00005417"/>
    </source>
</evidence>
<proteinExistence type="inferred from homology"/>
<keyword evidence="9" id="KW-0472">Membrane</keyword>
<keyword evidence="8" id="KW-1278">Translocase</keyword>
<dbReference type="KEGG" id="bid:Bind_2282"/>
<keyword evidence="5" id="KW-0997">Cell inner membrane</keyword>
<dbReference type="GO" id="GO:0016020">
    <property type="term" value="C:membrane"/>
    <property type="evidence" value="ECO:0007669"/>
    <property type="project" value="InterPro"/>
</dbReference>
<dbReference type="Proteomes" id="UP000001695">
    <property type="component" value="Chromosome"/>
</dbReference>
<feature type="domain" description="ABC transporter" evidence="11">
    <location>
        <begin position="1"/>
        <end position="232"/>
    </location>
</feature>
<dbReference type="InterPro" id="IPR008995">
    <property type="entry name" value="Mo/tungstate-bd_C_term_dom"/>
</dbReference>
<dbReference type="PROSITE" id="PS51866">
    <property type="entry name" value="MOP"/>
    <property type="match status" value="1"/>
</dbReference>
<evidence type="ECO:0000313" key="13">
    <source>
        <dbReference type="EMBL" id="ACB95898.1"/>
    </source>
</evidence>
<feature type="domain" description="Mop" evidence="12">
    <location>
        <begin position="292"/>
        <end position="358"/>
    </location>
</feature>
<keyword evidence="14" id="KW-1185">Reference proteome</keyword>
<dbReference type="InterPro" id="IPR003593">
    <property type="entry name" value="AAA+_ATPase"/>
</dbReference>
<dbReference type="eggNOG" id="COG4148">
    <property type="taxonomic scope" value="Bacteria"/>
</dbReference>
<dbReference type="GO" id="GO:0005524">
    <property type="term" value="F:ATP binding"/>
    <property type="evidence" value="ECO:0007669"/>
    <property type="project" value="UniProtKB-KW"/>
</dbReference>
<evidence type="ECO:0000256" key="10">
    <source>
        <dbReference type="PROSITE-ProRule" id="PRU01213"/>
    </source>
</evidence>
<gene>
    <name evidence="13" type="ordered locus">Bind_2282</name>
</gene>
<protein>
    <submittedName>
        <fullName evidence="13">Molybdate ABC transporter, ATPase subunit</fullName>
    </submittedName>
</protein>
<keyword evidence="6" id="KW-0547">Nucleotide-binding</keyword>
<dbReference type="InterPro" id="IPR005116">
    <property type="entry name" value="Transp-assoc_OB_typ1"/>
</dbReference>
<dbReference type="OrthoDB" id="9802264at2"/>
<sequence length="367" mass="40482">MIDVDVTLKVGSFTLAVTFRNGHGVTALFGQSGSGKSVTLSLIAGLKRPDKGHIVIDGHTLVDTEKGIFVPSYRRRIGVVFQDSYLFPHFSVRQNLLFGRWFAPKNDRKIDFDAVVETLGISRLLDRQPQRLSGGERQRVAIGRALLSCPHLLLFDEPLAALDQNRKLEILPLIEKLRDEFHIPMVYVSHAMEEVVRLASCIVLLEGGQVKAIGNAEEIFGRAATQLSISRLERSSILMMEVGPRDGTYDLTPLNHPSGRIWLISYNGKVGEKVRVLVNATDVAVSLVKPNSLSMQNVLQGTVSGFYTEGPAVMVEIVLLGDGKIFAMISRRAFEDLRLEAGTQVFALFKSTALDENQAALVYPNIV</sequence>
<dbReference type="PANTHER" id="PTHR43514:SF4">
    <property type="entry name" value="ABC TRANSPORTER I FAMILY MEMBER 10"/>
    <property type="match status" value="1"/>
</dbReference>
<evidence type="ECO:0000256" key="2">
    <source>
        <dbReference type="ARBA" id="ARBA00022448"/>
    </source>
</evidence>
<accession>B2IHB3</accession>
<keyword evidence="4 10" id="KW-0500">Molybdenum</keyword>
<keyword evidence="7" id="KW-0067">ATP-binding</keyword>
<dbReference type="EMBL" id="CP001016">
    <property type="protein sequence ID" value="ACB95898.1"/>
    <property type="molecule type" value="Genomic_DNA"/>
</dbReference>
<dbReference type="HOGENOM" id="CLU_000604_1_1_5"/>
<reference evidence="13 14" key="2">
    <citation type="journal article" date="2010" name="J. Bacteriol.">
        <title>Complete genome sequence of Beijerinckia indica subsp. indica.</title>
        <authorList>
            <person name="Tamas I."/>
            <person name="Dedysh S.N."/>
            <person name="Liesack W."/>
            <person name="Stott M.B."/>
            <person name="Alam M."/>
            <person name="Murrell J.C."/>
            <person name="Dunfield P.F."/>
        </authorList>
    </citation>
    <scope>NUCLEOTIDE SEQUENCE [LARGE SCALE GENOMIC DNA]</scope>
    <source>
        <strain evidence="14">ATCC 9039 / DSM 1715 / NCIMB 8712</strain>
    </source>
</reference>
<dbReference type="Gene3D" id="2.40.50.100">
    <property type="match status" value="1"/>
</dbReference>
<dbReference type="PROSITE" id="PS50893">
    <property type="entry name" value="ABC_TRANSPORTER_2"/>
    <property type="match status" value="1"/>
</dbReference>
<evidence type="ECO:0000256" key="9">
    <source>
        <dbReference type="ARBA" id="ARBA00023136"/>
    </source>
</evidence>
<dbReference type="RefSeq" id="WP_012385251.1">
    <property type="nucleotide sequence ID" value="NC_010581.1"/>
</dbReference>
<evidence type="ECO:0000256" key="6">
    <source>
        <dbReference type="ARBA" id="ARBA00022741"/>
    </source>
</evidence>
<organism evidence="13 14">
    <name type="scientific">Beijerinckia indica subsp. indica (strain ATCC 9039 / DSM 1715 / NCIMB 8712)</name>
    <dbReference type="NCBI Taxonomy" id="395963"/>
    <lineage>
        <taxon>Bacteria</taxon>
        <taxon>Pseudomonadati</taxon>
        <taxon>Pseudomonadota</taxon>
        <taxon>Alphaproteobacteria</taxon>
        <taxon>Hyphomicrobiales</taxon>
        <taxon>Beijerinckiaceae</taxon>
        <taxon>Beijerinckia</taxon>
    </lineage>
</organism>
<dbReference type="GO" id="GO:0016887">
    <property type="term" value="F:ATP hydrolysis activity"/>
    <property type="evidence" value="ECO:0007669"/>
    <property type="project" value="InterPro"/>
</dbReference>
<dbReference type="Gene3D" id="3.40.50.300">
    <property type="entry name" value="P-loop containing nucleotide triphosphate hydrolases"/>
    <property type="match status" value="1"/>
</dbReference>
<evidence type="ECO:0000259" key="11">
    <source>
        <dbReference type="PROSITE" id="PS50893"/>
    </source>
</evidence>
<dbReference type="Pfam" id="PF00005">
    <property type="entry name" value="ABC_tran"/>
    <property type="match status" value="1"/>
</dbReference>
<evidence type="ECO:0000313" key="14">
    <source>
        <dbReference type="Proteomes" id="UP000001695"/>
    </source>
</evidence>
<dbReference type="InterPro" id="IPR050334">
    <property type="entry name" value="Molybdenum_import_ModC"/>
</dbReference>
<name>B2IHB3_BEII9</name>
<evidence type="ECO:0000256" key="4">
    <source>
        <dbReference type="ARBA" id="ARBA00022505"/>
    </source>
</evidence>